<evidence type="ECO:0000256" key="5">
    <source>
        <dbReference type="ARBA" id="ARBA00022842"/>
    </source>
</evidence>
<dbReference type="SUPFAM" id="SSF47473">
    <property type="entry name" value="EF-hand"/>
    <property type="match status" value="1"/>
</dbReference>
<dbReference type="PANTHER" id="PTHR10336:SF209">
    <property type="entry name" value="PHOSPHOINOSITIDE PHOSPHOLIPASE C"/>
    <property type="match status" value="1"/>
</dbReference>
<evidence type="ECO:0000256" key="3">
    <source>
        <dbReference type="ARBA" id="ARBA00022490"/>
    </source>
</evidence>
<feature type="domain" description="PI-PLC Y-box" evidence="11">
    <location>
        <begin position="439"/>
        <end position="517"/>
    </location>
</feature>
<dbReference type="InterPro" id="IPR011992">
    <property type="entry name" value="EF-hand-dom_pair"/>
</dbReference>
<dbReference type="InterPro" id="IPR017946">
    <property type="entry name" value="PLC-like_Pdiesterase_TIM-brl"/>
</dbReference>
<dbReference type="GO" id="GO:0016829">
    <property type="term" value="F:lyase activity"/>
    <property type="evidence" value="ECO:0007669"/>
    <property type="project" value="UniProtKB-KW"/>
</dbReference>
<dbReference type="InterPro" id="IPR001711">
    <property type="entry name" value="PLipase_C_Pinositol-sp_Y"/>
</dbReference>
<dbReference type="Gene3D" id="3.20.20.190">
    <property type="entry name" value="Phosphatidylinositol (PI) phosphodiesterase"/>
    <property type="match status" value="1"/>
</dbReference>
<dbReference type="Proteomes" id="UP000728032">
    <property type="component" value="Unassembled WGS sequence"/>
</dbReference>
<dbReference type="InterPro" id="IPR000909">
    <property type="entry name" value="PLipase_C_PInositol-sp_X_dom"/>
</dbReference>
<dbReference type="SUPFAM" id="SSF49562">
    <property type="entry name" value="C2 domain (Calcium/lipid-binding domain, CaLB)"/>
    <property type="match status" value="1"/>
</dbReference>
<organism evidence="12">
    <name type="scientific">Oppiella nova</name>
    <dbReference type="NCBI Taxonomy" id="334625"/>
    <lineage>
        <taxon>Eukaryota</taxon>
        <taxon>Metazoa</taxon>
        <taxon>Ecdysozoa</taxon>
        <taxon>Arthropoda</taxon>
        <taxon>Chelicerata</taxon>
        <taxon>Arachnida</taxon>
        <taxon>Acari</taxon>
        <taxon>Acariformes</taxon>
        <taxon>Sarcoptiformes</taxon>
        <taxon>Oribatida</taxon>
        <taxon>Brachypylina</taxon>
        <taxon>Oppioidea</taxon>
        <taxon>Oppiidae</taxon>
        <taxon>Oppiella</taxon>
    </lineage>
</organism>
<keyword evidence="8" id="KW-0456">Lyase</keyword>
<keyword evidence="9" id="KW-0443">Lipid metabolism</keyword>
<dbReference type="SMART" id="SM00148">
    <property type="entry name" value="PLCXc"/>
    <property type="match status" value="1"/>
</dbReference>
<dbReference type="PANTHER" id="PTHR10336">
    <property type="entry name" value="PHOSPHOINOSITIDE-SPECIFIC PHOSPHOLIPASE C FAMILY PROTEIN"/>
    <property type="match status" value="1"/>
</dbReference>
<evidence type="ECO:0000313" key="12">
    <source>
        <dbReference type="EMBL" id="CAD7644614.1"/>
    </source>
</evidence>
<proteinExistence type="predicted"/>
<protein>
    <recommendedName>
        <fullName evidence="9">Phosphoinositide phospholipase C</fullName>
        <ecNumber evidence="9">3.1.4.11</ecNumber>
    </recommendedName>
</protein>
<evidence type="ECO:0000256" key="2">
    <source>
        <dbReference type="ARBA" id="ARBA00004496"/>
    </source>
</evidence>
<dbReference type="Pfam" id="PF00387">
    <property type="entry name" value="PI-PLC-Y"/>
    <property type="match status" value="1"/>
</dbReference>
<evidence type="ECO:0000259" key="10">
    <source>
        <dbReference type="PROSITE" id="PS50004"/>
    </source>
</evidence>
<comment type="subcellular location">
    <subcellularLocation>
        <location evidence="2">Cytoplasm</location>
    </subcellularLocation>
</comment>
<evidence type="ECO:0000256" key="7">
    <source>
        <dbReference type="ARBA" id="ARBA00023224"/>
    </source>
</evidence>
<keyword evidence="5" id="KW-0460">Magnesium</keyword>
<keyword evidence="7" id="KW-0807">Transducer</keyword>
<dbReference type="Pfam" id="PF00168">
    <property type="entry name" value="C2"/>
    <property type="match status" value="1"/>
</dbReference>
<dbReference type="AlphaFoldDB" id="A0A7R9LMZ9"/>
<dbReference type="PRINTS" id="PR00390">
    <property type="entry name" value="PHPHLIPASEC"/>
</dbReference>
<name>A0A7R9LMZ9_9ACAR</name>
<dbReference type="GO" id="GO:0016042">
    <property type="term" value="P:lipid catabolic process"/>
    <property type="evidence" value="ECO:0007669"/>
    <property type="project" value="UniProtKB-KW"/>
</dbReference>
<gene>
    <name evidence="12" type="ORF">ONB1V03_LOCUS4773</name>
</gene>
<dbReference type="GO" id="GO:0035556">
    <property type="term" value="P:intracellular signal transduction"/>
    <property type="evidence" value="ECO:0007669"/>
    <property type="project" value="InterPro"/>
</dbReference>
<dbReference type="PROSITE" id="PS50008">
    <property type="entry name" value="PIPLC_Y_DOMAIN"/>
    <property type="match status" value="1"/>
</dbReference>
<keyword evidence="3" id="KW-0963">Cytoplasm</keyword>
<dbReference type="InterPro" id="IPR000008">
    <property type="entry name" value="C2_dom"/>
</dbReference>
<dbReference type="EC" id="3.1.4.11" evidence="9"/>
<dbReference type="PROSITE" id="PS50004">
    <property type="entry name" value="C2"/>
    <property type="match status" value="1"/>
</dbReference>
<comment type="catalytic activity">
    <reaction evidence="1">
        <text>an N-(acyl)-sphingosylphosphoethanolamine = an N-(acyl)-sphingosyl-1,3-cyclic phosphate + ethanolamine</text>
        <dbReference type="Rhea" id="RHEA:60648"/>
        <dbReference type="ChEBI" id="CHEBI:57603"/>
        <dbReference type="ChEBI" id="CHEBI:143891"/>
        <dbReference type="ChEBI" id="CHEBI:143892"/>
    </reaction>
</comment>
<keyword evidence="4" id="KW-0479">Metal-binding</keyword>
<dbReference type="InterPro" id="IPR001192">
    <property type="entry name" value="PI-PLC_fam"/>
</dbReference>
<keyword evidence="9" id="KW-0378">Hydrolase</keyword>
<dbReference type="Gene3D" id="1.10.238.10">
    <property type="entry name" value="EF-hand"/>
    <property type="match status" value="2"/>
</dbReference>
<evidence type="ECO:0000256" key="8">
    <source>
        <dbReference type="ARBA" id="ARBA00023239"/>
    </source>
</evidence>
<sequence>MDSQNHLDTIDTSMDIKEVHSIWLKNQFRSADNDINHKLSRDEIMCVLNHMNLSITEKQAMTLFDAAHNSKHQMNLKGMGAGDVQLGACCLDEEAFLDFYELLNKRPELDQLFRKNSVNGTDVMGHQELQKFLVTNQKMTKIGLDDCKAYIQRFESQDTLYPGFMSIKGFYNLFRSPEFDIFNKTHNTVCEDMSQPLSAYYISSSHNTYLLGGQLAGTSSVEGYRLALLSGCRCVELDVCDGRDGEPIVTHLYTLTTKIPLLDVLVTIREYAFKTSKYPLILSLENNCSVDQQIKMAMLIRDVLKDYLYVDPVDTSSSILGLNKKHLPSPEALEYKILLKGKKLIKYDTKEMSRSDSLNNWVASDTESDDSDEHDSDGELEVVLSETETKSIEYLDKPEPIQIPDCDNMQNMGACMSVRKDKLKYELAKQLSDLVTYCVTKSDANKYAKFTKNHLVRVYPRGRKVLSGNYDPIPHWNTGAQLVALNYQTYDTPMIFNKALFALNGKCGYVLKPKYLRKGMLYGMSDMRPKQVKMTIISGQHIPKPGNTFEGKIIDPYVKLRVYGHSADWYEFTTNVVKSNGFNPIWEQTLEFTVRMPELAIIYIAVKDHLTIGKNVLLGRYAIPFRAIMPGYRTIRLMDSESRIIGVSTLLVYISFTDCADFWSPTEK</sequence>
<evidence type="ECO:0000256" key="4">
    <source>
        <dbReference type="ARBA" id="ARBA00022723"/>
    </source>
</evidence>
<dbReference type="EMBL" id="CAJPVJ010001744">
    <property type="protein sequence ID" value="CAG2165228.1"/>
    <property type="molecule type" value="Genomic_DNA"/>
</dbReference>
<dbReference type="SMART" id="SM00239">
    <property type="entry name" value="C2"/>
    <property type="match status" value="1"/>
</dbReference>
<dbReference type="PROSITE" id="PS50007">
    <property type="entry name" value="PIPLC_X_DOMAIN"/>
    <property type="match status" value="1"/>
</dbReference>
<evidence type="ECO:0000259" key="11">
    <source>
        <dbReference type="PROSITE" id="PS50008"/>
    </source>
</evidence>
<keyword evidence="6" id="KW-1015">Disulfide bond</keyword>
<keyword evidence="9" id="KW-0442">Lipid degradation</keyword>
<dbReference type="Pfam" id="PF09279">
    <property type="entry name" value="EF-hand_like"/>
    <property type="match status" value="1"/>
</dbReference>
<dbReference type="SUPFAM" id="SSF51695">
    <property type="entry name" value="PLC-like phosphodiesterases"/>
    <property type="match status" value="1"/>
</dbReference>
<dbReference type="EMBL" id="OC916569">
    <property type="protein sequence ID" value="CAD7644614.1"/>
    <property type="molecule type" value="Genomic_DNA"/>
</dbReference>
<dbReference type="FunFam" id="1.10.238.10:FF:000005">
    <property type="entry name" value="Phosphoinositide phospholipase C"/>
    <property type="match status" value="1"/>
</dbReference>
<evidence type="ECO:0000256" key="6">
    <source>
        <dbReference type="ARBA" id="ARBA00023157"/>
    </source>
</evidence>
<accession>A0A7R9LMZ9</accession>
<dbReference type="GO" id="GO:0005886">
    <property type="term" value="C:plasma membrane"/>
    <property type="evidence" value="ECO:0007669"/>
    <property type="project" value="TreeGrafter"/>
</dbReference>
<dbReference type="OrthoDB" id="269822at2759"/>
<evidence type="ECO:0000256" key="1">
    <source>
        <dbReference type="ARBA" id="ARBA00000110"/>
    </source>
</evidence>
<keyword evidence="13" id="KW-1185">Reference proteome</keyword>
<dbReference type="CDD" id="cd08558">
    <property type="entry name" value="PI-PLCc_eukaryota"/>
    <property type="match status" value="1"/>
</dbReference>
<dbReference type="InterPro" id="IPR015359">
    <property type="entry name" value="PLC_EF-hand-like"/>
</dbReference>
<dbReference type="InterPro" id="IPR035892">
    <property type="entry name" value="C2_domain_sf"/>
</dbReference>
<comment type="catalytic activity">
    <reaction evidence="9">
        <text>a 1,2-diacyl-sn-glycero-3-phospho-(1D-myo-inositol-4,5-bisphosphate) + H2O = 1D-myo-inositol 1,4,5-trisphosphate + a 1,2-diacyl-sn-glycerol + H(+)</text>
        <dbReference type="Rhea" id="RHEA:33179"/>
        <dbReference type="ChEBI" id="CHEBI:15377"/>
        <dbReference type="ChEBI" id="CHEBI:15378"/>
        <dbReference type="ChEBI" id="CHEBI:17815"/>
        <dbReference type="ChEBI" id="CHEBI:58456"/>
        <dbReference type="ChEBI" id="CHEBI:203600"/>
        <dbReference type="EC" id="3.1.4.11"/>
    </reaction>
</comment>
<evidence type="ECO:0000256" key="9">
    <source>
        <dbReference type="RuleBase" id="RU361133"/>
    </source>
</evidence>
<dbReference type="GO" id="GO:0004435">
    <property type="term" value="F:phosphatidylinositol-4,5-bisphosphate phospholipase C activity"/>
    <property type="evidence" value="ECO:0007669"/>
    <property type="project" value="UniProtKB-EC"/>
</dbReference>
<reference evidence="12" key="1">
    <citation type="submission" date="2020-11" db="EMBL/GenBank/DDBJ databases">
        <authorList>
            <person name="Tran Van P."/>
        </authorList>
    </citation>
    <scope>NUCLEOTIDE SEQUENCE</scope>
</reference>
<dbReference type="SMART" id="SM00149">
    <property type="entry name" value="PLCYc"/>
    <property type="match status" value="1"/>
</dbReference>
<dbReference type="Gene3D" id="2.60.40.150">
    <property type="entry name" value="C2 domain"/>
    <property type="match status" value="1"/>
</dbReference>
<dbReference type="GO" id="GO:0005737">
    <property type="term" value="C:cytoplasm"/>
    <property type="evidence" value="ECO:0007669"/>
    <property type="project" value="UniProtKB-SubCell"/>
</dbReference>
<evidence type="ECO:0000313" key="13">
    <source>
        <dbReference type="Proteomes" id="UP000728032"/>
    </source>
</evidence>
<dbReference type="CDD" id="cd00275">
    <property type="entry name" value="C2_PLC_like"/>
    <property type="match status" value="1"/>
</dbReference>
<feature type="domain" description="C2" evidence="10">
    <location>
        <begin position="512"/>
        <end position="639"/>
    </location>
</feature>
<dbReference type="Pfam" id="PF00388">
    <property type="entry name" value="PI-PLC-X"/>
    <property type="match status" value="1"/>
</dbReference>
<dbReference type="GO" id="GO:0046872">
    <property type="term" value="F:metal ion binding"/>
    <property type="evidence" value="ECO:0007669"/>
    <property type="project" value="UniProtKB-KW"/>
</dbReference>